<reference evidence="8" key="1">
    <citation type="journal article" date="2023" name="Mol. Biol. Evol.">
        <title>Third-Generation Sequencing Reveals the Adaptive Role of the Epigenome in Three Deep-Sea Polychaetes.</title>
        <authorList>
            <person name="Perez M."/>
            <person name="Aroh O."/>
            <person name="Sun Y."/>
            <person name="Lan Y."/>
            <person name="Juniper S.K."/>
            <person name="Young C.R."/>
            <person name="Angers B."/>
            <person name="Qian P.Y."/>
        </authorList>
    </citation>
    <scope>NUCLEOTIDE SEQUENCE</scope>
    <source>
        <strain evidence="8">R07B-5</strain>
    </source>
</reference>
<feature type="transmembrane region" description="Helical" evidence="6">
    <location>
        <begin position="218"/>
        <end position="239"/>
    </location>
</feature>
<name>A0AAD9JWU3_RIDPI</name>
<dbReference type="Gene3D" id="1.20.1070.10">
    <property type="entry name" value="Rhodopsin 7-helix transmembrane proteins"/>
    <property type="match status" value="1"/>
</dbReference>
<feature type="transmembrane region" description="Helical" evidence="6">
    <location>
        <begin position="63"/>
        <end position="80"/>
    </location>
</feature>
<feature type="domain" description="G-protein coupled receptors family 1 profile" evidence="7">
    <location>
        <begin position="28"/>
        <end position="236"/>
    </location>
</feature>
<feature type="transmembrane region" description="Helical" evidence="6">
    <location>
        <begin position="176"/>
        <end position="198"/>
    </location>
</feature>
<dbReference type="InterPro" id="IPR052954">
    <property type="entry name" value="GPCR-Ligand_Int"/>
</dbReference>
<proteinExistence type="inferred from homology"/>
<comment type="subcellular location">
    <subcellularLocation>
        <location evidence="1">Membrane</location>
    </subcellularLocation>
</comment>
<evidence type="ECO:0000313" key="9">
    <source>
        <dbReference type="Proteomes" id="UP001209878"/>
    </source>
</evidence>
<protein>
    <recommendedName>
        <fullName evidence="7">G-protein coupled receptors family 1 profile domain-containing protein</fullName>
    </recommendedName>
</protein>
<dbReference type="Pfam" id="PF00001">
    <property type="entry name" value="7tm_1"/>
    <property type="match status" value="1"/>
</dbReference>
<dbReference type="PANTHER" id="PTHR46641:SF2">
    <property type="entry name" value="FMRFAMIDE RECEPTOR"/>
    <property type="match status" value="1"/>
</dbReference>
<dbReference type="CDD" id="cd14978">
    <property type="entry name" value="7tmA_FMRFamide_R-like"/>
    <property type="match status" value="1"/>
</dbReference>
<evidence type="ECO:0000256" key="4">
    <source>
        <dbReference type="ARBA" id="ARBA00023136"/>
    </source>
</evidence>
<evidence type="ECO:0000256" key="2">
    <source>
        <dbReference type="ARBA" id="ARBA00022692"/>
    </source>
</evidence>
<evidence type="ECO:0000256" key="3">
    <source>
        <dbReference type="ARBA" id="ARBA00022989"/>
    </source>
</evidence>
<keyword evidence="9" id="KW-1185">Reference proteome</keyword>
<evidence type="ECO:0000256" key="5">
    <source>
        <dbReference type="RuleBase" id="RU000688"/>
    </source>
</evidence>
<sequence>MQRHLAWCAPLTHAWTYIEPYVWPCASIAQTSAVWLVVILTADRYIAICRPLHACQYSTRSRARRAVVLVWLMSVLYNLPRFFERNIVVVTDPVSNVTSVRVCKSALRQNVAYILVYKTILFFVVRFFVPLSALACLNMKLINAIRRSHQLQNKQSQRASGSSRTNRTSIEHYSSMLVIVVLVFLLCEIPDFVLRIWISLHVFFPGLPFPVVLLRTVNVVSNLFLTFNSCVNFLIYCFMGRTFRKILVNMLARRNTGGSRSMRSVRGCVSARGASALGTSLRK</sequence>
<comment type="caution">
    <text evidence="8">The sequence shown here is derived from an EMBL/GenBank/DDBJ whole genome shotgun (WGS) entry which is preliminary data.</text>
</comment>
<keyword evidence="5" id="KW-0807">Transducer</keyword>
<dbReference type="PROSITE" id="PS50262">
    <property type="entry name" value="G_PROTEIN_RECEP_F1_2"/>
    <property type="match status" value="1"/>
</dbReference>
<dbReference type="AlphaFoldDB" id="A0AAD9JWU3"/>
<comment type="similarity">
    <text evidence="5">Belongs to the G-protein coupled receptor 1 family.</text>
</comment>
<dbReference type="InterPro" id="IPR017452">
    <property type="entry name" value="GPCR_Rhodpsn_7TM"/>
</dbReference>
<accession>A0AAD9JWU3</accession>
<dbReference type="PANTHER" id="PTHR46641">
    <property type="entry name" value="FMRFAMIDE RECEPTOR-RELATED"/>
    <property type="match status" value="1"/>
</dbReference>
<feature type="transmembrane region" description="Helical" evidence="6">
    <location>
        <begin position="114"/>
        <end position="137"/>
    </location>
</feature>
<evidence type="ECO:0000313" key="8">
    <source>
        <dbReference type="EMBL" id="KAK2160833.1"/>
    </source>
</evidence>
<keyword evidence="5" id="KW-0297">G-protein coupled receptor</keyword>
<evidence type="ECO:0000259" key="7">
    <source>
        <dbReference type="PROSITE" id="PS50262"/>
    </source>
</evidence>
<dbReference type="PRINTS" id="PR00237">
    <property type="entry name" value="GPCRRHODOPSN"/>
</dbReference>
<evidence type="ECO:0000256" key="1">
    <source>
        <dbReference type="ARBA" id="ARBA00004370"/>
    </source>
</evidence>
<dbReference type="EMBL" id="JAODUO010001622">
    <property type="protein sequence ID" value="KAK2160833.1"/>
    <property type="molecule type" value="Genomic_DNA"/>
</dbReference>
<organism evidence="8 9">
    <name type="scientific">Ridgeia piscesae</name>
    <name type="common">Tubeworm</name>
    <dbReference type="NCBI Taxonomy" id="27915"/>
    <lineage>
        <taxon>Eukaryota</taxon>
        <taxon>Metazoa</taxon>
        <taxon>Spiralia</taxon>
        <taxon>Lophotrochozoa</taxon>
        <taxon>Annelida</taxon>
        <taxon>Polychaeta</taxon>
        <taxon>Sedentaria</taxon>
        <taxon>Canalipalpata</taxon>
        <taxon>Sabellida</taxon>
        <taxon>Siboglinidae</taxon>
        <taxon>Ridgeia</taxon>
    </lineage>
</organism>
<keyword evidence="3 6" id="KW-1133">Transmembrane helix</keyword>
<gene>
    <name evidence="8" type="ORF">NP493_1622g00001</name>
</gene>
<evidence type="ECO:0000256" key="6">
    <source>
        <dbReference type="SAM" id="Phobius"/>
    </source>
</evidence>
<keyword evidence="4 6" id="KW-0472">Membrane</keyword>
<feature type="transmembrane region" description="Helical" evidence="6">
    <location>
        <begin position="21"/>
        <end position="42"/>
    </location>
</feature>
<dbReference type="Proteomes" id="UP001209878">
    <property type="component" value="Unassembled WGS sequence"/>
</dbReference>
<dbReference type="GO" id="GO:0016020">
    <property type="term" value="C:membrane"/>
    <property type="evidence" value="ECO:0007669"/>
    <property type="project" value="UniProtKB-SubCell"/>
</dbReference>
<dbReference type="GO" id="GO:0004930">
    <property type="term" value="F:G protein-coupled receptor activity"/>
    <property type="evidence" value="ECO:0007669"/>
    <property type="project" value="UniProtKB-KW"/>
</dbReference>
<dbReference type="PROSITE" id="PS00237">
    <property type="entry name" value="G_PROTEIN_RECEP_F1_1"/>
    <property type="match status" value="1"/>
</dbReference>
<dbReference type="SUPFAM" id="SSF81321">
    <property type="entry name" value="Family A G protein-coupled receptor-like"/>
    <property type="match status" value="1"/>
</dbReference>
<keyword evidence="5" id="KW-0675">Receptor</keyword>
<keyword evidence="2 5" id="KW-0812">Transmembrane</keyword>
<dbReference type="InterPro" id="IPR000276">
    <property type="entry name" value="GPCR_Rhodpsn"/>
</dbReference>